<accession>A0A183TC81</accession>
<evidence type="ECO:0000313" key="1">
    <source>
        <dbReference type="EMBL" id="VDM00465.1"/>
    </source>
</evidence>
<keyword evidence="2" id="KW-1185">Reference proteome</keyword>
<organism evidence="3">
    <name type="scientific">Schistocephalus solidus</name>
    <name type="common">Tapeworm</name>
    <dbReference type="NCBI Taxonomy" id="70667"/>
    <lineage>
        <taxon>Eukaryota</taxon>
        <taxon>Metazoa</taxon>
        <taxon>Spiralia</taxon>
        <taxon>Lophotrochozoa</taxon>
        <taxon>Platyhelminthes</taxon>
        <taxon>Cestoda</taxon>
        <taxon>Eucestoda</taxon>
        <taxon>Diphyllobothriidea</taxon>
        <taxon>Diphyllobothriidae</taxon>
        <taxon>Schistocephalus</taxon>
    </lineage>
</organism>
<proteinExistence type="predicted"/>
<evidence type="ECO:0000313" key="2">
    <source>
        <dbReference type="Proteomes" id="UP000275846"/>
    </source>
</evidence>
<evidence type="ECO:0000313" key="3">
    <source>
        <dbReference type="WBParaSite" id="SSLN_0001461701-mRNA-1"/>
    </source>
</evidence>
<name>A0A183TC81_SCHSO</name>
<dbReference type="STRING" id="70667.A0A183TC81"/>
<dbReference type="AlphaFoldDB" id="A0A183TC81"/>
<dbReference type="EMBL" id="UYSU01038634">
    <property type="protein sequence ID" value="VDM00465.1"/>
    <property type="molecule type" value="Genomic_DNA"/>
</dbReference>
<dbReference type="WBParaSite" id="SSLN_0001461701-mRNA-1">
    <property type="protein sequence ID" value="SSLN_0001461701-mRNA-1"/>
    <property type="gene ID" value="SSLN_0001461701"/>
</dbReference>
<gene>
    <name evidence="1" type="ORF">SSLN_LOCUS14079</name>
</gene>
<dbReference type="Proteomes" id="UP000275846">
    <property type="component" value="Unassembled WGS sequence"/>
</dbReference>
<protein>
    <submittedName>
        <fullName evidence="1 3">Uncharacterized protein</fullName>
    </submittedName>
</protein>
<dbReference type="OrthoDB" id="9299540at2759"/>
<reference evidence="3" key="1">
    <citation type="submission" date="2016-06" db="UniProtKB">
        <authorList>
            <consortium name="WormBaseParasite"/>
        </authorList>
    </citation>
    <scope>IDENTIFICATION</scope>
</reference>
<sequence>MFVQTRLEFAIQAWRPWSVKNHSTLEKVQRRAAELVRGRSCLPYETRLSNLDLFPLDLRQLRGDLIQFFRMLRVQDCCLASGDIFDLATSTNLRGNLIKLRVAGARLDARKVFFSNRAIKAWNALLAGIIMSPSVDTFKRNFDQYSHMYHHDIRN</sequence>
<reference evidence="1 2" key="2">
    <citation type="submission" date="2018-11" db="EMBL/GenBank/DDBJ databases">
        <authorList>
            <consortium name="Pathogen Informatics"/>
        </authorList>
    </citation>
    <scope>NUCLEOTIDE SEQUENCE [LARGE SCALE GENOMIC DNA]</scope>
    <source>
        <strain evidence="1 2">NST_G2</strain>
    </source>
</reference>